<evidence type="ECO:0000256" key="1">
    <source>
        <dbReference type="ARBA" id="ARBA00006234"/>
    </source>
</evidence>
<evidence type="ECO:0000313" key="13">
    <source>
        <dbReference type="EMBL" id="KAA0187358.1"/>
    </source>
</evidence>
<feature type="domain" description="KA1" evidence="12">
    <location>
        <begin position="922"/>
        <end position="971"/>
    </location>
</feature>
<feature type="region of interest" description="Disordered" evidence="10">
    <location>
        <begin position="35"/>
        <end position="80"/>
    </location>
</feature>
<dbReference type="Proteomes" id="UP000728185">
    <property type="component" value="Unassembled WGS sequence"/>
</dbReference>
<sequence>MEVKTDSRVSCTHDFYNTAVAPVTKLEPVTEITLASDDAEVKHVEPPKKDDDATPGKPAPCNAQPTQPEEGQRPSVSTVDTKSNVGKYRLLRTIGKGNFAKVKLAIHMATGVEVRAGNSTLILTGCYQNYKQDCYGQYFVETLQYCHSKRIVHRDLKAENILLDKNLNVKVADFGLANHFDYDQRLTTFCGSPPYAAPELFLGIPYYGPGVDVWSLGVILFTLVLGHLPFDARDIRELRSKILGLHYTIPKGAISPECEALLRKMLVLDPKDRSSLKVLMQDKWINIGYAPGEQLRPYKEPPKSQLDEVRVKAMEAMGFTRTDLEASVVNPEFDHVYATYHLLPETPSQFMALCEELAAGGRKSQITDSWRISALSAVSQTAAVQPPPTTAVGRFTVAPSENTADLGAQSSVASHSSAVPPVDSSAPMKQPPYPMADTGTREHHSLTSALPVALRKAIVQMGRTLVGGGTYSGSTTHSGSAVGSDAHQRSVTSAGGRAPARPPSKQSDGRSAVTTAPVPMGSTKKTTSAIGPSNKRSPPTGRSGSTDSSSTQPVHSSRSPAYPGPNTTPQPSPSSIVDRVPKRLSAASSQQSSVNKRDSPPSHAKPTQGGPKISPRNVSIEPRVSETSKGKSGESNRGSVRSAGLPVAVPTTKLSVTFSSSSDSYGNREMQQAASIIVQEAWRSAVRQSMAGQTQPTPGTSEGGSTPGDDDQKSEQRDTKLFGSSNEPESAIKDPSQHLAADALSADSGGPSVTRNHTELPKVLHTVQGNEASVLRDEALRFRADNSVPPPATPPRDPSNMTLDHQNTWSKGVIKAIGGLFTPGKPTDQSPFTPVTDVELLAKPREVRFPWSVHTTSTKSAEQVLQCIIEALEVTPGCRYAYDTHLPYLVRCSWAADRPALRPDTSLPQDESKPPIPPMIPSGLHEDPVHWEMEVCQLPRLHLRGVRLKRIRGCALHFRPIAGLVMKSLHL</sequence>
<dbReference type="SMART" id="SM00220">
    <property type="entry name" value="S_TKc"/>
    <property type="match status" value="1"/>
</dbReference>
<keyword evidence="5" id="KW-0547">Nucleotide-binding</keyword>
<evidence type="ECO:0000313" key="14">
    <source>
        <dbReference type="Proteomes" id="UP000728185"/>
    </source>
</evidence>
<dbReference type="GO" id="GO:0005524">
    <property type="term" value="F:ATP binding"/>
    <property type="evidence" value="ECO:0007669"/>
    <property type="project" value="UniProtKB-KW"/>
</dbReference>
<dbReference type="Gene3D" id="3.30.200.20">
    <property type="entry name" value="Phosphorylase Kinase, domain 1"/>
    <property type="match status" value="1"/>
</dbReference>
<evidence type="ECO:0000256" key="7">
    <source>
        <dbReference type="ARBA" id="ARBA00022840"/>
    </source>
</evidence>
<dbReference type="InterPro" id="IPR001772">
    <property type="entry name" value="KA1_dom"/>
</dbReference>
<evidence type="ECO:0000259" key="12">
    <source>
        <dbReference type="PROSITE" id="PS50032"/>
    </source>
</evidence>
<feature type="compositionally biased region" description="Basic and acidic residues" evidence="10">
    <location>
        <begin position="710"/>
        <end position="720"/>
    </location>
</feature>
<feature type="compositionally biased region" description="Low complexity" evidence="10">
    <location>
        <begin position="410"/>
        <end position="427"/>
    </location>
</feature>
<protein>
    <recommendedName>
        <fullName evidence="2">non-specific serine/threonine protein kinase</fullName>
        <ecNumber evidence="2">2.7.11.1</ecNumber>
    </recommendedName>
</protein>
<feature type="compositionally biased region" description="Pro residues" evidence="10">
    <location>
        <begin position="562"/>
        <end position="572"/>
    </location>
</feature>
<dbReference type="OrthoDB" id="504170at2759"/>
<keyword evidence="4" id="KW-0808">Transferase</keyword>
<dbReference type="InterPro" id="IPR057380">
    <property type="entry name" value="UBA_SIK1/2/3"/>
</dbReference>
<dbReference type="PROSITE" id="PS50011">
    <property type="entry name" value="PROTEIN_KINASE_DOM"/>
    <property type="match status" value="1"/>
</dbReference>
<organism evidence="13 14">
    <name type="scientific">Fasciolopsis buskii</name>
    <dbReference type="NCBI Taxonomy" id="27845"/>
    <lineage>
        <taxon>Eukaryota</taxon>
        <taxon>Metazoa</taxon>
        <taxon>Spiralia</taxon>
        <taxon>Lophotrochozoa</taxon>
        <taxon>Platyhelminthes</taxon>
        <taxon>Trematoda</taxon>
        <taxon>Digenea</taxon>
        <taxon>Plagiorchiida</taxon>
        <taxon>Echinostomata</taxon>
        <taxon>Echinostomatoidea</taxon>
        <taxon>Fasciolidae</taxon>
        <taxon>Fasciolopsis</taxon>
    </lineage>
</organism>
<dbReference type="Pfam" id="PF23312">
    <property type="entry name" value="UBA_SIK3"/>
    <property type="match status" value="1"/>
</dbReference>
<feature type="compositionally biased region" description="Polar residues" evidence="10">
    <location>
        <begin position="523"/>
        <end position="536"/>
    </location>
</feature>
<dbReference type="EC" id="2.7.11.1" evidence="2"/>
<feature type="compositionally biased region" description="Basic and acidic residues" evidence="10">
    <location>
        <begin position="39"/>
        <end position="54"/>
    </location>
</feature>
<feature type="compositionally biased region" description="Basic and acidic residues" evidence="10">
    <location>
        <begin position="623"/>
        <end position="634"/>
    </location>
</feature>
<dbReference type="InterPro" id="IPR011009">
    <property type="entry name" value="Kinase-like_dom_sf"/>
</dbReference>
<dbReference type="EMBL" id="LUCM01009167">
    <property type="protein sequence ID" value="KAA0187358.1"/>
    <property type="molecule type" value="Genomic_DNA"/>
</dbReference>
<dbReference type="Gene3D" id="1.10.510.10">
    <property type="entry name" value="Transferase(Phosphotransferase) domain 1"/>
    <property type="match status" value="1"/>
</dbReference>
<comment type="catalytic activity">
    <reaction evidence="8">
        <text>L-threonyl-[protein] + ATP = O-phospho-L-threonyl-[protein] + ADP + H(+)</text>
        <dbReference type="Rhea" id="RHEA:46608"/>
        <dbReference type="Rhea" id="RHEA-COMP:11060"/>
        <dbReference type="Rhea" id="RHEA-COMP:11605"/>
        <dbReference type="ChEBI" id="CHEBI:15378"/>
        <dbReference type="ChEBI" id="CHEBI:30013"/>
        <dbReference type="ChEBI" id="CHEBI:30616"/>
        <dbReference type="ChEBI" id="CHEBI:61977"/>
        <dbReference type="ChEBI" id="CHEBI:456216"/>
        <dbReference type="EC" id="2.7.11.1"/>
    </reaction>
</comment>
<dbReference type="Gene3D" id="1.10.8.10">
    <property type="entry name" value="DNA helicase RuvA subunit, C-terminal domain"/>
    <property type="match status" value="1"/>
</dbReference>
<dbReference type="GO" id="GO:0035556">
    <property type="term" value="P:intracellular signal transduction"/>
    <property type="evidence" value="ECO:0007669"/>
    <property type="project" value="TreeGrafter"/>
</dbReference>
<keyword evidence="3 13" id="KW-0723">Serine/threonine-protein kinase</keyword>
<dbReference type="Pfam" id="PF00069">
    <property type="entry name" value="Pkinase"/>
    <property type="match status" value="1"/>
</dbReference>
<evidence type="ECO:0000256" key="5">
    <source>
        <dbReference type="ARBA" id="ARBA00022741"/>
    </source>
</evidence>
<feature type="compositionally biased region" description="Polar residues" evidence="10">
    <location>
        <begin position="63"/>
        <end position="80"/>
    </location>
</feature>
<dbReference type="InterPro" id="IPR000719">
    <property type="entry name" value="Prot_kinase_dom"/>
</dbReference>
<dbReference type="AlphaFoldDB" id="A0A8E0RT67"/>
<evidence type="ECO:0000256" key="8">
    <source>
        <dbReference type="ARBA" id="ARBA00047899"/>
    </source>
</evidence>
<dbReference type="SUPFAM" id="SSF56112">
    <property type="entry name" value="Protein kinase-like (PK-like)"/>
    <property type="match status" value="1"/>
</dbReference>
<dbReference type="GO" id="GO:0000226">
    <property type="term" value="P:microtubule cytoskeleton organization"/>
    <property type="evidence" value="ECO:0007669"/>
    <property type="project" value="TreeGrafter"/>
</dbReference>
<comment type="catalytic activity">
    <reaction evidence="9">
        <text>L-seryl-[protein] + ATP = O-phospho-L-seryl-[protein] + ADP + H(+)</text>
        <dbReference type="Rhea" id="RHEA:17989"/>
        <dbReference type="Rhea" id="RHEA-COMP:9863"/>
        <dbReference type="Rhea" id="RHEA-COMP:11604"/>
        <dbReference type="ChEBI" id="CHEBI:15378"/>
        <dbReference type="ChEBI" id="CHEBI:29999"/>
        <dbReference type="ChEBI" id="CHEBI:30616"/>
        <dbReference type="ChEBI" id="CHEBI:83421"/>
        <dbReference type="ChEBI" id="CHEBI:456216"/>
        <dbReference type="EC" id="2.7.11.1"/>
    </reaction>
</comment>
<accession>A0A8E0RT67</accession>
<evidence type="ECO:0000256" key="10">
    <source>
        <dbReference type="SAM" id="MobiDB-lite"/>
    </source>
</evidence>
<comment type="similarity">
    <text evidence="1">Belongs to the protein kinase superfamily. CAMK Ser/Thr protein kinase family. SNF1 subfamily.</text>
</comment>
<feature type="region of interest" description="Disordered" evidence="10">
    <location>
        <begin position="470"/>
        <end position="646"/>
    </location>
</feature>
<dbReference type="CDD" id="cd12121">
    <property type="entry name" value="MARK_C_like"/>
    <property type="match status" value="1"/>
</dbReference>
<evidence type="ECO:0000256" key="4">
    <source>
        <dbReference type="ARBA" id="ARBA00022679"/>
    </source>
</evidence>
<evidence type="ECO:0000256" key="9">
    <source>
        <dbReference type="ARBA" id="ARBA00048679"/>
    </source>
</evidence>
<evidence type="ECO:0000256" key="6">
    <source>
        <dbReference type="ARBA" id="ARBA00022777"/>
    </source>
</evidence>
<dbReference type="Gene3D" id="3.30.310.80">
    <property type="entry name" value="Kinase associated domain 1, KA1"/>
    <property type="match status" value="1"/>
</dbReference>
<feature type="compositionally biased region" description="Low complexity" evidence="10">
    <location>
        <begin position="537"/>
        <end position="551"/>
    </location>
</feature>
<dbReference type="PROSITE" id="PS50032">
    <property type="entry name" value="KA1"/>
    <property type="match status" value="1"/>
</dbReference>
<keyword evidence="6 13" id="KW-0418">Kinase</keyword>
<keyword evidence="14" id="KW-1185">Reference proteome</keyword>
<evidence type="ECO:0000256" key="2">
    <source>
        <dbReference type="ARBA" id="ARBA00012513"/>
    </source>
</evidence>
<dbReference type="PANTHER" id="PTHR24346:SF82">
    <property type="entry name" value="KP78A-RELATED"/>
    <property type="match status" value="1"/>
</dbReference>
<dbReference type="PROSITE" id="PS00108">
    <property type="entry name" value="PROTEIN_KINASE_ST"/>
    <property type="match status" value="1"/>
</dbReference>
<comment type="caution">
    <text evidence="13">The sequence shown here is derived from an EMBL/GenBank/DDBJ whole genome shotgun (WGS) entry which is preliminary data.</text>
</comment>
<feature type="domain" description="Protein kinase" evidence="11">
    <location>
        <begin position="1"/>
        <end position="285"/>
    </location>
</feature>
<dbReference type="PANTHER" id="PTHR24346">
    <property type="entry name" value="MAP/MICROTUBULE AFFINITY-REGULATING KINASE"/>
    <property type="match status" value="1"/>
</dbReference>
<dbReference type="Pfam" id="PF02149">
    <property type="entry name" value="KA1"/>
    <property type="match status" value="1"/>
</dbReference>
<dbReference type="SUPFAM" id="SSF103243">
    <property type="entry name" value="KA1-like"/>
    <property type="match status" value="1"/>
</dbReference>
<keyword evidence="7" id="KW-0067">ATP-binding</keyword>
<name>A0A8E0RT67_9TREM</name>
<proteinExistence type="inferred from homology"/>
<gene>
    <name evidence="13" type="ORF">FBUS_00120</name>
</gene>
<evidence type="ECO:0000259" key="11">
    <source>
        <dbReference type="PROSITE" id="PS50011"/>
    </source>
</evidence>
<feature type="region of interest" description="Disordered" evidence="10">
    <location>
        <begin position="407"/>
        <end position="442"/>
    </location>
</feature>
<dbReference type="CDD" id="cd14337">
    <property type="entry name" value="UBA_MARK_Par1"/>
    <property type="match status" value="1"/>
</dbReference>
<dbReference type="FunFam" id="1.10.510.10:FF:000571">
    <property type="entry name" value="Maternal embryonic leucine zipper kinase"/>
    <property type="match status" value="1"/>
</dbReference>
<reference evidence="13" key="1">
    <citation type="submission" date="2019-05" db="EMBL/GenBank/DDBJ databases">
        <title>Annotation for the trematode Fasciolopsis buski.</title>
        <authorList>
            <person name="Choi Y.-J."/>
        </authorList>
    </citation>
    <scope>NUCLEOTIDE SEQUENCE</scope>
    <source>
        <strain evidence="13">HT</strain>
        <tissue evidence="13">Whole worm</tissue>
    </source>
</reference>
<dbReference type="GO" id="GO:0050321">
    <property type="term" value="F:tau-protein kinase activity"/>
    <property type="evidence" value="ECO:0007669"/>
    <property type="project" value="TreeGrafter"/>
</dbReference>
<feature type="region of interest" description="Disordered" evidence="10">
    <location>
        <begin position="687"/>
        <end position="762"/>
    </location>
</feature>
<dbReference type="InterPro" id="IPR028375">
    <property type="entry name" value="KA1/Ssp2_C"/>
</dbReference>
<feature type="compositionally biased region" description="Polar residues" evidence="10">
    <location>
        <begin position="552"/>
        <end position="561"/>
    </location>
</feature>
<evidence type="ECO:0000256" key="3">
    <source>
        <dbReference type="ARBA" id="ARBA00022527"/>
    </source>
</evidence>
<dbReference type="GO" id="GO:0005737">
    <property type="term" value="C:cytoplasm"/>
    <property type="evidence" value="ECO:0007669"/>
    <property type="project" value="TreeGrafter"/>
</dbReference>
<dbReference type="InterPro" id="IPR008271">
    <property type="entry name" value="Ser/Thr_kinase_AS"/>
</dbReference>